<feature type="region of interest" description="Disordered" evidence="4">
    <location>
        <begin position="1"/>
        <end position="30"/>
    </location>
</feature>
<keyword evidence="6" id="KW-1185">Reference proteome</keyword>
<dbReference type="EMBL" id="MU004239">
    <property type="protein sequence ID" value="KAF2666312.1"/>
    <property type="molecule type" value="Genomic_DNA"/>
</dbReference>
<keyword evidence="2" id="KW-0227">DNA damage</keyword>
<dbReference type="PANTHER" id="PTHR28529:SF2">
    <property type="entry name" value="DNA REPAIR PROTEIN SWI5 HOMOLOG"/>
    <property type="match status" value="1"/>
</dbReference>
<organism evidence="5 6">
    <name type="scientific">Microthyrium microscopicum</name>
    <dbReference type="NCBI Taxonomy" id="703497"/>
    <lineage>
        <taxon>Eukaryota</taxon>
        <taxon>Fungi</taxon>
        <taxon>Dikarya</taxon>
        <taxon>Ascomycota</taxon>
        <taxon>Pezizomycotina</taxon>
        <taxon>Dothideomycetes</taxon>
        <taxon>Dothideomycetes incertae sedis</taxon>
        <taxon>Microthyriales</taxon>
        <taxon>Microthyriaceae</taxon>
        <taxon>Microthyrium</taxon>
    </lineage>
</organism>
<gene>
    <name evidence="5" type="ORF">BT63DRAFT_458670</name>
</gene>
<accession>A0A6A6U2G7</accession>
<evidence type="ECO:0000256" key="4">
    <source>
        <dbReference type="SAM" id="MobiDB-lite"/>
    </source>
</evidence>
<feature type="region of interest" description="Disordered" evidence="4">
    <location>
        <begin position="53"/>
        <end position="72"/>
    </location>
</feature>
<dbReference type="GO" id="GO:0034974">
    <property type="term" value="C:Swi5-Swi2 complex"/>
    <property type="evidence" value="ECO:0007669"/>
    <property type="project" value="TreeGrafter"/>
</dbReference>
<protein>
    <recommendedName>
        <fullName evidence="7">Swi5-domain-containing protein</fullName>
    </recommendedName>
</protein>
<dbReference type="Pfam" id="PF07061">
    <property type="entry name" value="Swi5"/>
    <property type="match status" value="1"/>
</dbReference>
<evidence type="ECO:0000313" key="6">
    <source>
        <dbReference type="Proteomes" id="UP000799302"/>
    </source>
</evidence>
<evidence type="ECO:0000313" key="5">
    <source>
        <dbReference type="EMBL" id="KAF2666312.1"/>
    </source>
</evidence>
<dbReference type="OrthoDB" id="255837at2759"/>
<proteinExistence type="inferred from homology"/>
<feature type="compositionally biased region" description="Polar residues" evidence="4">
    <location>
        <begin position="53"/>
        <end position="64"/>
    </location>
</feature>
<evidence type="ECO:0000256" key="2">
    <source>
        <dbReference type="ARBA" id="ARBA00022763"/>
    </source>
</evidence>
<dbReference type="AlphaFoldDB" id="A0A6A6U2G7"/>
<keyword evidence="3" id="KW-0234">DNA repair</keyword>
<dbReference type="GO" id="GO:0032798">
    <property type="term" value="C:Swi5-Sfr1 complex"/>
    <property type="evidence" value="ECO:0007669"/>
    <property type="project" value="TreeGrafter"/>
</dbReference>
<name>A0A6A6U2G7_9PEZI</name>
<evidence type="ECO:0008006" key="7">
    <source>
        <dbReference type="Google" id="ProtNLM"/>
    </source>
</evidence>
<dbReference type="GO" id="GO:0010772">
    <property type="term" value="P:meiotic DNA recombinase assembly involved in reciprocal meiotic recombination"/>
    <property type="evidence" value="ECO:0007669"/>
    <property type="project" value="TreeGrafter"/>
</dbReference>
<evidence type="ECO:0000256" key="3">
    <source>
        <dbReference type="ARBA" id="ARBA00023204"/>
    </source>
</evidence>
<evidence type="ECO:0000256" key="1">
    <source>
        <dbReference type="ARBA" id="ARBA00008060"/>
    </source>
</evidence>
<dbReference type="Proteomes" id="UP000799302">
    <property type="component" value="Unassembled WGS sequence"/>
</dbReference>
<dbReference type="InterPro" id="IPR010760">
    <property type="entry name" value="DNA-repair_Swi5"/>
</dbReference>
<reference evidence="5" key="1">
    <citation type="journal article" date="2020" name="Stud. Mycol.">
        <title>101 Dothideomycetes genomes: a test case for predicting lifestyles and emergence of pathogens.</title>
        <authorList>
            <person name="Haridas S."/>
            <person name="Albert R."/>
            <person name="Binder M."/>
            <person name="Bloem J."/>
            <person name="Labutti K."/>
            <person name="Salamov A."/>
            <person name="Andreopoulos B."/>
            <person name="Baker S."/>
            <person name="Barry K."/>
            <person name="Bills G."/>
            <person name="Bluhm B."/>
            <person name="Cannon C."/>
            <person name="Castanera R."/>
            <person name="Culley D."/>
            <person name="Daum C."/>
            <person name="Ezra D."/>
            <person name="Gonzalez J."/>
            <person name="Henrissat B."/>
            <person name="Kuo A."/>
            <person name="Liang C."/>
            <person name="Lipzen A."/>
            <person name="Lutzoni F."/>
            <person name="Magnuson J."/>
            <person name="Mondo S."/>
            <person name="Nolan M."/>
            <person name="Ohm R."/>
            <person name="Pangilinan J."/>
            <person name="Park H.-J."/>
            <person name="Ramirez L."/>
            <person name="Alfaro M."/>
            <person name="Sun H."/>
            <person name="Tritt A."/>
            <person name="Yoshinaga Y."/>
            <person name="Zwiers L.-H."/>
            <person name="Turgeon B."/>
            <person name="Goodwin S."/>
            <person name="Spatafora J."/>
            <person name="Crous P."/>
            <person name="Grigoriev I."/>
        </authorList>
    </citation>
    <scope>NUCLEOTIDE SEQUENCE</scope>
    <source>
        <strain evidence="5">CBS 115976</strain>
    </source>
</reference>
<dbReference type="Gene3D" id="1.20.5.170">
    <property type="match status" value="1"/>
</dbReference>
<dbReference type="GO" id="GO:0000709">
    <property type="term" value="P:meiotic joint molecule formation"/>
    <property type="evidence" value="ECO:0007669"/>
    <property type="project" value="TreeGrafter"/>
</dbReference>
<dbReference type="PANTHER" id="PTHR28529">
    <property type="entry name" value="DNA REPAIR PROTEIN SWI5 HOMOLOG"/>
    <property type="match status" value="1"/>
</dbReference>
<sequence length="158" mass="17329">MAKTIFRPPTPNPPTSSPTKDQPKKPTPAETLVSLQSERNSLLLSLHAALFPSTTKTTDSQPTEHPTPSTAPTYTSSAAHFHHLYQHSSTTTTQHGLTRTEEEATLRGAKQIHKNHIAKLHAYNAVRDIGQGLIGMVAENRKARVKDCEEEFGIGKDD</sequence>
<comment type="similarity">
    <text evidence="1">Belongs to the SWI5/SAE3 family.</text>
</comment>